<dbReference type="Pfam" id="PF00378">
    <property type="entry name" value="ECH_1"/>
    <property type="match status" value="1"/>
</dbReference>
<proteinExistence type="predicted"/>
<comment type="caution">
    <text evidence="4">The sequence shown here is derived from an EMBL/GenBank/DDBJ whole genome shotgun (WGS) entry which is preliminary data.</text>
</comment>
<evidence type="ECO:0000313" key="5">
    <source>
        <dbReference type="Proteomes" id="UP000614287"/>
    </source>
</evidence>
<reference evidence="4" key="2">
    <citation type="submission" date="2020-09" db="EMBL/GenBank/DDBJ databases">
        <authorList>
            <person name="Sun Q."/>
            <person name="Kim S."/>
        </authorList>
    </citation>
    <scope>NUCLEOTIDE SEQUENCE</scope>
    <source>
        <strain evidence="4">KCTC 32501</strain>
    </source>
</reference>
<dbReference type="InterPro" id="IPR029045">
    <property type="entry name" value="ClpP/crotonase-like_dom_sf"/>
</dbReference>
<organism evidence="4 5">
    <name type="scientific">Formosimonas limnophila</name>
    <dbReference type="NCBI Taxonomy" id="1384487"/>
    <lineage>
        <taxon>Bacteria</taxon>
        <taxon>Pseudomonadati</taxon>
        <taxon>Pseudomonadota</taxon>
        <taxon>Betaproteobacteria</taxon>
        <taxon>Burkholderiales</taxon>
        <taxon>Burkholderiaceae</taxon>
        <taxon>Formosimonas</taxon>
    </lineage>
</organism>
<sequence>MNIITHIDERIGYIQINRPERKNALTSAMYQTMAETLKSYDADNSVRVILLHGLIDMFCAGNDLQDFLQNPVTSNDAPVVQFLFALRDLKKPLVIAVNGVAVGVGVTMLLHADLVVVADDSKFQLPFINLALCPEAGSSLLLTQRTGYLRSAEKLMLGEFFNAQEALEMGIASRIMPHVEVLRYAQHQARHLAEKSPQAMRATKTLLKAANADALRDAMDAELLSFGQLLRGADSREAMTAFFEKRQPNFQ</sequence>
<dbReference type="Gene3D" id="3.90.226.10">
    <property type="entry name" value="2-enoyl-CoA Hydratase, Chain A, domain 1"/>
    <property type="match status" value="1"/>
</dbReference>
<keyword evidence="3" id="KW-0413">Isomerase</keyword>
<name>A0A8J3CKJ0_9BURK</name>
<dbReference type="Proteomes" id="UP000614287">
    <property type="component" value="Unassembled WGS sequence"/>
</dbReference>
<evidence type="ECO:0000256" key="1">
    <source>
        <dbReference type="ARBA" id="ARBA00004275"/>
    </source>
</evidence>
<dbReference type="CDD" id="cd06558">
    <property type="entry name" value="crotonase-like"/>
    <property type="match status" value="1"/>
</dbReference>
<dbReference type="InterPro" id="IPR001753">
    <property type="entry name" value="Enoyl-CoA_hydra/iso"/>
</dbReference>
<dbReference type="PANTHER" id="PTHR43684:SF1">
    <property type="entry name" value="ENOYL-COA DELTA ISOMERASE 2"/>
    <property type="match status" value="1"/>
</dbReference>
<accession>A0A8J3CKJ0</accession>
<evidence type="ECO:0000313" key="4">
    <source>
        <dbReference type="EMBL" id="GHA69803.1"/>
    </source>
</evidence>
<keyword evidence="5" id="KW-1185">Reference proteome</keyword>
<gene>
    <name evidence="4" type="ORF">GCM10009007_08010</name>
</gene>
<protein>
    <submittedName>
        <fullName evidence="4">Enoyl-CoA hydratase</fullName>
    </submittedName>
</protein>
<reference evidence="4" key="1">
    <citation type="journal article" date="2014" name="Int. J. Syst. Evol. Microbiol.">
        <title>Complete genome sequence of Corynebacterium casei LMG S-19264T (=DSM 44701T), isolated from a smear-ripened cheese.</title>
        <authorList>
            <consortium name="US DOE Joint Genome Institute (JGI-PGF)"/>
            <person name="Walter F."/>
            <person name="Albersmeier A."/>
            <person name="Kalinowski J."/>
            <person name="Ruckert C."/>
        </authorList>
    </citation>
    <scope>NUCLEOTIDE SEQUENCE</scope>
    <source>
        <strain evidence="4">KCTC 32501</strain>
    </source>
</reference>
<evidence type="ECO:0000256" key="3">
    <source>
        <dbReference type="ARBA" id="ARBA00023235"/>
    </source>
</evidence>
<keyword evidence="2" id="KW-0576">Peroxisome</keyword>
<dbReference type="RefSeq" id="WP_189491992.1">
    <property type="nucleotide sequence ID" value="NZ_BMZG01000004.1"/>
</dbReference>
<dbReference type="AlphaFoldDB" id="A0A8J3CKJ0"/>
<evidence type="ECO:0000256" key="2">
    <source>
        <dbReference type="ARBA" id="ARBA00023140"/>
    </source>
</evidence>
<comment type="subcellular location">
    <subcellularLocation>
        <location evidence="1">Peroxisome</location>
    </subcellularLocation>
</comment>
<dbReference type="EMBL" id="BMZG01000004">
    <property type="protein sequence ID" value="GHA69803.1"/>
    <property type="molecule type" value="Genomic_DNA"/>
</dbReference>
<dbReference type="PANTHER" id="PTHR43684">
    <property type="match status" value="1"/>
</dbReference>
<dbReference type="InterPro" id="IPR051053">
    <property type="entry name" value="ECH/Chromodomain_protein"/>
</dbReference>
<dbReference type="SUPFAM" id="SSF52096">
    <property type="entry name" value="ClpP/crotonase"/>
    <property type="match status" value="1"/>
</dbReference>
<dbReference type="GO" id="GO:0004165">
    <property type="term" value="F:delta(3)-delta(2)-enoyl-CoA isomerase activity"/>
    <property type="evidence" value="ECO:0007669"/>
    <property type="project" value="UniProtKB-ARBA"/>
</dbReference>